<organism evidence="1 2">
    <name type="scientific">Actinoplanes philippinensis</name>
    <dbReference type="NCBI Taxonomy" id="35752"/>
    <lineage>
        <taxon>Bacteria</taxon>
        <taxon>Bacillati</taxon>
        <taxon>Actinomycetota</taxon>
        <taxon>Actinomycetes</taxon>
        <taxon>Micromonosporales</taxon>
        <taxon>Micromonosporaceae</taxon>
        <taxon>Actinoplanes</taxon>
    </lineage>
</organism>
<dbReference type="AlphaFoldDB" id="A0A1I2J2R9"/>
<reference evidence="1 2" key="1">
    <citation type="submission" date="2016-10" db="EMBL/GenBank/DDBJ databases">
        <authorList>
            <person name="de Groot N.N."/>
        </authorList>
    </citation>
    <scope>NUCLEOTIDE SEQUENCE [LARGE SCALE GENOMIC DNA]</scope>
    <source>
        <strain evidence="1 2">DSM 43019</strain>
    </source>
</reference>
<name>A0A1I2J2R9_9ACTN</name>
<evidence type="ECO:0000313" key="1">
    <source>
        <dbReference type="EMBL" id="SFF48965.1"/>
    </source>
</evidence>
<dbReference type="EMBL" id="FONV01000011">
    <property type="protein sequence ID" value="SFF48965.1"/>
    <property type="molecule type" value="Genomic_DNA"/>
</dbReference>
<gene>
    <name evidence="1" type="ORF">SAMN05421541_111250</name>
</gene>
<accession>A0A1I2J2R9</accession>
<dbReference type="OrthoDB" id="5194430at2"/>
<dbReference type="STRING" id="35752.SAMN05421541_111250"/>
<proteinExistence type="predicted"/>
<dbReference type="RefSeq" id="WP_093619165.1">
    <property type="nucleotide sequence ID" value="NZ_BOMT01000060.1"/>
</dbReference>
<evidence type="ECO:0000313" key="2">
    <source>
        <dbReference type="Proteomes" id="UP000199645"/>
    </source>
</evidence>
<protein>
    <submittedName>
        <fullName evidence="1">Uncharacterized protein</fullName>
    </submittedName>
</protein>
<keyword evidence="2" id="KW-1185">Reference proteome</keyword>
<dbReference type="Proteomes" id="UP000199645">
    <property type="component" value="Unassembled WGS sequence"/>
</dbReference>
<sequence>MYERWFIAAEMIATGSAGSTTDPVHGRIVRVSPEMNKMERVSQAMETWQGNAAELFKDTGVEPWPAVTANQFSILSIMAGAIAAEKALWDECRRNVDDIAHHPIDALETVNECTSNEQTFYLTVVASVFAVGAAAASLSAGGAGAALALTFAGSTAAAAGDVPKEDPPEMHAMIGGGSLFVSARPTLVDVSRASLTTKLGLGEHT</sequence>